<evidence type="ECO:0000313" key="2">
    <source>
        <dbReference type="EMBL" id="CAK9228587.1"/>
    </source>
</evidence>
<dbReference type="Proteomes" id="UP001497512">
    <property type="component" value="Chromosome 6"/>
</dbReference>
<protein>
    <recommendedName>
        <fullName evidence="4">LanC-like protein 2</fullName>
    </recommendedName>
</protein>
<dbReference type="PANTHER" id="PTHR12736:SF7">
    <property type="entry name" value="LANC-LIKE PROTEIN 3"/>
    <property type="match status" value="1"/>
</dbReference>
<dbReference type="PRINTS" id="PR01950">
    <property type="entry name" value="LANCSUPER"/>
</dbReference>
<sequence length="458" mass="50941">MAQICLPEKPGQHSTHNIYFPWQEIRTFPNNLNDYKVNIGGTEEEVEESQKVELNHITAPLVALKYPLELREHSFPRSHHFLKSALALKAEVIQATWMKNGPRVSNPTLYVGTLGTAFMCFKAYLTTGSKQDLIDCCDIVDSCCAAAMTVEQNVTFLRGQPGIYALGAAAAKCRHDEKRLNFFLNLFDKVASQRVLSAGPAEAGHGLTYELHFGRVGFLYAALFINRFIGEETVPWCTLGPVVDAVMAAGRAGATLTSSPLMYTWKGTRYLGASHGLAGILHILMHFPLNKADHDDVKGALKYLLRTHYFRGNYPSNEHNTRGDRLVHWCHGAPGVAITLCKAAEVYPEEEGFRQAAIDAAEVVWQRGLLRRLGLCHGVSGNAYVFLSLYRQFGSKKHLFRARQFAGFLHKHAHHLIANGEMNGGDHPFSLFEGLAGTVCLWLDVTRPDNSQFPAYEI</sequence>
<organism evidence="2 3">
    <name type="scientific">Sphagnum troendelagicum</name>
    <dbReference type="NCBI Taxonomy" id="128251"/>
    <lineage>
        <taxon>Eukaryota</taxon>
        <taxon>Viridiplantae</taxon>
        <taxon>Streptophyta</taxon>
        <taxon>Embryophyta</taxon>
        <taxon>Bryophyta</taxon>
        <taxon>Sphagnophytina</taxon>
        <taxon>Sphagnopsida</taxon>
        <taxon>Sphagnales</taxon>
        <taxon>Sphagnaceae</taxon>
        <taxon>Sphagnum</taxon>
    </lineage>
</organism>
<evidence type="ECO:0000256" key="1">
    <source>
        <dbReference type="ARBA" id="ARBA00007179"/>
    </source>
</evidence>
<gene>
    <name evidence="2" type="ORF">CSSPTR1EN2_LOCUS19227</name>
</gene>
<evidence type="ECO:0008006" key="4">
    <source>
        <dbReference type="Google" id="ProtNLM"/>
    </source>
</evidence>
<dbReference type="InterPro" id="IPR007822">
    <property type="entry name" value="LANC-like"/>
</dbReference>
<comment type="similarity">
    <text evidence="1">Belongs to the LanC-like protein family.</text>
</comment>
<evidence type="ECO:0000313" key="3">
    <source>
        <dbReference type="Proteomes" id="UP001497512"/>
    </source>
</evidence>
<name>A0ABP0UTS9_9BRYO</name>
<dbReference type="CDD" id="cd04794">
    <property type="entry name" value="euk_LANCL"/>
    <property type="match status" value="1"/>
</dbReference>
<proteinExistence type="inferred from homology"/>
<dbReference type="InterPro" id="IPR012341">
    <property type="entry name" value="6hp_glycosidase-like_sf"/>
</dbReference>
<keyword evidence="3" id="KW-1185">Reference proteome</keyword>
<dbReference type="InterPro" id="IPR020464">
    <property type="entry name" value="LanC-like_prot_euk"/>
</dbReference>
<dbReference type="EMBL" id="OZ019898">
    <property type="protein sequence ID" value="CAK9228587.1"/>
    <property type="molecule type" value="Genomic_DNA"/>
</dbReference>
<dbReference type="PRINTS" id="PR01951">
    <property type="entry name" value="LANCEUKARYTE"/>
</dbReference>
<dbReference type="PANTHER" id="PTHR12736">
    <property type="entry name" value="LANC-LIKE PROTEIN"/>
    <property type="match status" value="1"/>
</dbReference>
<dbReference type="SMART" id="SM01260">
    <property type="entry name" value="LANC_like"/>
    <property type="match status" value="1"/>
</dbReference>
<reference evidence="2" key="1">
    <citation type="submission" date="2024-02" db="EMBL/GenBank/DDBJ databases">
        <authorList>
            <consortium name="ELIXIR-Norway"/>
            <consortium name="Elixir Norway"/>
        </authorList>
    </citation>
    <scope>NUCLEOTIDE SEQUENCE</scope>
</reference>
<dbReference type="SUPFAM" id="SSF158745">
    <property type="entry name" value="LanC-like"/>
    <property type="match status" value="1"/>
</dbReference>
<dbReference type="Gene3D" id="1.50.10.10">
    <property type="match status" value="1"/>
</dbReference>
<dbReference type="Pfam" id="PF05147">
    <property type="entry name" value="LANC_like"/>
    <property type="match status" value="1"/>
</dbReference>
<accession>A0ABP0UTS9</accession>